<name>A0A0D6MIH8_9PROT</name>
<dbReference type="Gene3D" id="3.40.50.300">
    <property type="entry name" value="P-loop containing nucleotide triphosphate hydrolases"/>
    <property type="match status" value="2"/>
</dbReference>
<evidence type="ECO:0000259" key="2">
    <source>
        <dbReference type="Pfam" id="PF13514"/>
    </source>
</evidence>
<reference evidence="3 4" key="1">
    <citation type="submission" date="2012-10" db="EMBL/GenBank/DDBJ databases">
        <title>Genome sequencing of Tanticharoenia sakaeratensis NBRC 103193.</title>
        <authorList>
            <person name="Azuma Y."/>
            <person name="Hadano H."/>
            <person name="Hirakawa H."/>
            <person name="Matsushita K."/>
        </authorList>
    </citation>
    <scope>NUCLEOTIDE SEQUENCE [LARGE SCALE GENOMIC DNA]</scope>
    <source>
        <strain evidence="3 4">NBRC 103193</strain>
    </source>
</reference>
<evidence type="ECO:0000313" key="4">
    <source>
        <dbReference type="Proteomes" id="UP000032679"/>
    </source>
</evidence>
<dbReference type="InterPro" id="IPR027417">
    <property type="entry name" value="P-loop_NTPase"/>
</dbReference>
<proteinExistence type="predicted"/>
<dbReference type="PANTHER" id="PTHR41259:SF1">
    <property type="entry name" value="DOUBLE-STRAND BREAK REPAIR RAD50 ATPASE, PUTATIVE-RELATED"/>
    <property type="match status" value="1"/>
</dbReference>
<dbReference type="STRING" id="1231623.Tasa_005_003"/>
<dbReference type="AlphaFoldDB" id="A0A0D6MIH8"/>
<sequence length="1157" mass="125727">MRFQKLDLIRYGGFADRTLDFGAGAPDLHIIVGENEAGKSTTMAAVADFLFGFPHRKSHDWRFDANLLRVGATLTHGEQRIDAIRRRGRQQTLVTPDDTPVDPALIDAWLGGLDQDAFLRAWSLDHQRLREGGAAMLSLQDDLGQQLLAAASGVTALRTIRDAIDQEAAAIHSPRRGGARTFSRAKEAFTMAQAQLRTDIVTPRAWIEADTLTRQLEAELSALQARSAQLAAERARLERLQRLAGPIAAYRAFEATFDFQTLPALSASDTALFLATQARAREAGQARDAALRERAALAEQEAALPRDPAILDHVEAIDDLRGSRSEIRGLRARQPDLEQATRTTDARCRVLLAALYPRAADEAPETLALHLPDPAAREALRRRAQKLHAAWTRYDTARAAADNARRRASESALPRRVDGPGMALDELRAAVRRARNAGDPDSEYTACQTQLADARRIAEDRLFTLAPRSTWTADALRRAVLPPDTAILAENRAQSALQDTIGDAKRTLEQAEAAAAQHALTCTQIMRDAAVVSLADLDAGRARRMELWTAIAADLARRDIPDDIRLNAFHEAMMAADALADRRFETASAAARLTAAEQAHEQAALHASQARTALETRVAALQARKTAWASRLADSGLPPLSPEDLTIWSGERESALAAIAQIDDLSSVLRQIESRRDSAIAWLMPFHARPPGDGALAAWLAATDELVSRAEARSDAALRAEAAARTATRHAEETQTEAEAARADVVHAQEEWHALLQTLAIGEAGPERDDPAASDARTVWLERIDAACTAAAERAAAISAHALAARTIAAFEDRLRGTWNAVETVPLPEPETALDALLSRMERARATAARTDELAARLRTLTEAIGDAGRLLEETQAETAPLLARVQPEDLAEAVERADAWRRAQAEREMLLRDIVAGGDGLDPTALLAEAETSDPAAVAAAKQAVLDETTTLEGQIAATAGRLGQARESQAVLRRRAEQDMPGVMASDRLEDARADIVAQAEAYLLVRAQGLILRHAVERRRREAQSPLLARAGALFSRLTLGRYATLHIAHDTDKPLLFAARPDETLVPVGALSQGTLDQLFLALRLSALEQSLDRGQHLPFLADDLFVNFDDARAGAGLAILGEFAQRTQVLFFTHHPHLADRVPTGTHIHRLT</sequence>
<feature type="domain" description="YhaN AAA" evidence="2">
    <location>
        <begin position="1"/>
        <end position="206"/>
    </location>
</feature>
<gene>
    <name evidence="3" type="ORF">Tasa_005_003</name>
</gene>
<dbReference type="EMBL" id="BALE01000005">
    <property type="protein sequence ID" value="GAN53088.1"/>
    <property type="molecule type" value="Genomic_DNA"/>
</dbReference>
<keyword evidence="1" id="KW-0175">Coiled coil</keyword>
<accession>A0A0D6MIH8</accession>
<dbReference type="InterPro" id="IPR038734">
    <property type="entry name" value="YhaN_AAA"/>
</dbReference>
<comment type="caution">
    <text evidence="3">The sequence shown here is derived from an EMBL/GenBank/DDBJ whole genome shotgun (WGS) entry which is preliminary data.</text>
</comment>
<dbReference type="Proteomes" id="UP000032679">
    <property type="component" value="Unassembled WGS sequence"/>
</dbReference>
<dbReference type="RefSeq" id="WP_048846720.1">
    <property type="nucleotide sequence ID" value="NZ_BALE01000005.1"/>
</dbReference>
<feature type="coiled-coil region" evidence="1">
    <location>
        <begin position="724"/>
        <end position="751"/>
    </location>
</feature>
<dbReference type="PANTHER" id="PTHR41259">
    <property type="entry name" value="DOUBLE-STRAND BREAK REPAIR RAD50 ATPASE, PUTATIVE-RELATED"/>
    <property type="match status" value="1"/>
</dbReference>
<dbReference type="OrthoDB" id="9764467at2"/>
<evidence type="ECO:0000313" key="3">
    <source>
        <dbReference type="EMBL" id="GAN53088.1"/>
    </source>
</evidence>
<protein>
    <recommendedName>
        <fullName evidence="2">YhaN AAA domain-containing protein</fullName>
    </recommendedName>
</protein>
<feature type="coiled-coil region" evidence="1">
    <location>
        <begin position="213"/>
        <end position="243"/>
    </location>
</feature>
<dbReference type="SUPFAM" id="SSF52540">
    <property type="entry name" value="P-loop containing nucleoside triphosphate hydrolases"/>
    <property type="match status" value="1"/>
</dbReference>
<dbReference type="Pfam" id="PF13514">
    <property type="entry name" value="AAA_27"/>
    <property type="match status" value="1"/>
</dbReference>
<evidence type="ECO:0000256" key="1">
    <source>
        <dbReference type="SAM" id="Coils"/>
    </source>
</evidence>
<organism evidence="3 4">
    <name type="scientific">Tanticharoenia sakaeratensis NBRC 103193</name>
    <dbReference type="NCBI Taxonomy" id="1231623"/>
    <lineage>
        <taxon>Bacteria</taxon>
        <taxon>Pseudomonadati</taxon>
        <taxon>Pseudomonadota</taxon>
        <taxon>Alphaproteobacteria</taxon>
        <taxon>Acetobacterales</taxon>
        <taxon>Acetobacteraceae</taxon>
        <taxon>Tanticharoenia</taxon>
    </lineage>
</organism>
<keyword evidence="4" id="KW-1185">Reference proteome</keyword>